<dbReference type="Pfam" id="PF02597">
    <property type="entry name" value="ThiS"/>
    <property type="match status" value="1"/>
</dbReference>
<keyword evidence="1" id="KW-0547">Nucleotide-binding</keyword>
<evidence type="ECO:0000256" key="3">
    <source>
        <dbReference type="ARBA" id="ARBA00024247"/>
    </source>
</evidence>
<dbReference type="InterPro" id="IPR044672">
    <property type="entry name" value="MOCS2A"/>
</dbReference>
<evidence type="ECO:0000256" key="2">
    <source>
        <dbReference type="ARBA" id="ARBA00024200"/>
    </source>
</evidence>
<comment type="similarity">
    <text evidence="2">Belongs to the MoaD family.</text>
</comment>
<gene>
    <name evidence="4" type="ORF">WS64_19680</name>
</gene>
<evidence type="ECO:0000256" key="1">
    <source>
        <dbReference type="ARBA" id="ARBA00022741"/>
    </source>
</evidence>
<dbReference type="GO" id="GO:0006777">
    <property type="term" value="P:Mo-molybdopterin cofactor biosynthetic process"/>
    <property type="evidence" value="ECO:0007669"/>
    <property type="project" value="InterPro"/>
</dbReference>
<dbReference type="PANTHER" id="PTHR33359">
    <property type="entry name" value="MOLYBDOPTERIN SYNTHASE SULFUR CARRIER SUBUNIT"/>
    <property type="match status" value="1"/>
</dbReference>
<dbReference type="AlphaFoldDB" id="A0AAW3PWA1"/>
<reference evidence="4 5" key="1">
    <citation type="submission" date="2015-11" db="EMBL/GenBank/DDBJ databases">
        <authorList>
            <person name="Sahl J."/>
            <person name="Wagner D."/>
            <person name="Keim P."/>
        </authorList>
    </citation>
    <scope>NUCLEOTIDE SEQUENCE [LARGE SCALE GENOMIC DNA]</scope>
    <source>
        <strain evidence="4 5">AZ-4-2-10-S1-D7</strain>
    </source>
</reference>
<dbReference type="InterPro" id="IPR003749">
    <property type="entry name" value="ThiS/MoaD-like"/>
</dbReference>
<accession>A0AAW3PWA1</accession>
<dbReference type="Gene3D" id="3.10.20.30">
    <property type="match status" value="1"/>
</dbReference>
<dbReference type="GO" id="GO:0000166">
    <property type="term" value="F:nucleotide binding"/>
    <property type="evidence" value="ECO:0007669"/>
    <property type="project" value="UniProtKB-KW"/>
</dbReference>
<dbReference type="PANTHER" id="PTHR33359:SF1">
    <property type="entry name" value="MOLYBDOPTERIN SYNTHASE SULFUR CARRIER SUBUNIT"/>
    <property type="match status" value="1"/>
</dbReference>
<dbReference type="NCBIfam" id="TIGR01682">
    <property type="entry name" value="moaD"/>
    <property type="match status" value="1"/>
</dbReference>
<protein>
    <recommendedName>
        <fullName evidence="3">Molybdopterin synthase sulfur carrier subunit</fullName>
    </recommendedName>
</protein>
<name>A0AAW3PWA1_9BURK</name>
<evidence type="ECO:0000313" key="5">
    <source>
        <dbReference type="Proteomes" id="UP000070434"/>
    </source>
</evidence>
<dbReference type="Proteomes" id="UP000070434">
    <property type="component" value="Chromosome 3"/>
</dbReference>
<dbReference type="GO" id="GO:1990133">
    <property type="term" value="C:molybdopterin adenylyltransferase complex"/>
    <property type="evidence" value="ECO:0007669"/>
    <property type="project" value="TreeGrafter"/>
</dbReference>
<dbReference type="InterPro" id="IPR012675">
    <property type="entry name" value="Beta-grasp_dom_sf"/>
</dbReference>
<dbReference type="SUPFAM" id="SSF54285">
    <property type="entry name" value="MoaD/ThiS"/>
    <property type="match status" value="1"/>
</dbReference>
<comment type="caution">
    <text evidence="4">The sequence shown here is derived from an EMBL/GenBank/DDBJ whole genome shotgun (WGS) entry which is preliminary data.</text>
</comment>
<organism evidence="4 5">
    <name type="scientific">Burkholderia anthina</name>
    <dbReference type="NCBI Taxonomy" id="179879"/>
    <lineage>
        <taxon>Bacteria</taxon>
        <taxon>Pseudomonadati</taxon>
        <taxon>Pseudomonadota</taxon>
        <taxon>Betaproteobacteria</taxon>
        <taxon>Burkholderiales</taxon>
        <taxon>Burkholderiaceae</taxon>
        <taxon>Burkholderia</taxon>
        <taxon>Burkholderia cepacia complex</taxon>
    </lineage>
</organism>
<dbReference type="CDD" id="cd00754">
    <property type="entry name" value="Ubl_MoaD"/>
    <property type="match status" value="1"/>
</dbReference>
<dbReference type="RefSeq" id="WP_059642898.1">
    <property type="nucleotide sequence ID" value="NZ_CM003769.1"/>
</dbReference>
<dbReference type="EMBL" id="LNJP01000002">
    <property type="protein sequence ID" value="KWZ33231.1"/>
    <property type="molecule type" value="Genomic_DNA"/>
</dbReference>
<proteinExistence type="inferred from homology"/>
<evidence type="ECO:0000313" key="4">
    <source>
        <dbReference type="EMBL" id="KWZ33231.1"/>
    </source>
</evidence>
<sequence>MNGHYLTIKYFASIREQLAIDEETVEIDACELTVDALRGTLAARDARSADALRMNRPVRAAVNLEMVTGEFVVREDSEVAFFPPVTGG</sequence>
<dbReference type="InterPro" id="IPR016155">
    <property type="entry name" value="Mopterin_synth/thiamin_S_b"/>
</dbReference>